<evidence type="ECO:0000313" key="2">
    <source>
        <dbReference type="EMBL" id="CQR49006.1"/>
    </source>
</evidence>
<dbReference type="SUPFAM" id="SSF52402">
    <property type="entry name" value="Adenine nucleotide alpha hydrolases-like"/>
    <property type="match status" value="1"/>
</dbReference>
<dbReference type="InterPro" id="IPR014729">
    <property type="entry name" value="Rossmann-like_a/b/a_fold"/>
</dbReference>
<protein>
    <submittedName>
        <fullName evidence="2">Universal stress protein family protein</fullName>
    </submittedName>
</protein>
<keyword evidence="3" id="KW-1185">Reference proteome</keyword>
<dbReference type="EMBL" id="CSTE01000001">
    <property type="protein sequence ID" value="CQR49006.1"/>
    <property type="molecule type" value="Genomic_DNA"/>
</dbReference>
<dbReference type="AlphaFoldDB" id="A0A0D6JM89"/>
<dbReference type="Pfam" id="PF00582">
    <property type="entry name" value="Usp"/>
    <property type="match status" value="1"/>
</dbReference>
<reference evidence="3" key="1">
    <citation type="submission" date="2015-03" db="EMBL/GenBank/DDBJ databases">
        <authorList>
            <person name="Urmite Genomes"/>
        </authorList>
    </citation>
    <scope>NUCLEOTIDE SEQUENCE [LARGE SCALE GENOMIC DNA]</scope>
    <source>
        <strain evidence="3">Arc-Hr</strain>
    </source>
</reference>
<dbReference type="Gene3D" id="3.40.50.620">
    <property type="entry name" value="HUPs"/>
    <property type="match status" value="1"/>
</dbReference>
<dbReference type="InterPro" id="IPR006016">
    <property type="entry name" value="UspA"/>
</dbReference>
<name>A0A0D6JM89_9EURY</name>
<organism evidence="2 3">
    <name type="scientific">Haloferax massiliensis</name>
    <dbReference type="NCBI Taxonomy" id="1476858"/>
    <lineage>
        <taxon>Archaea</taxon>
        <taxon>Methanobacteriati</taxon>
        <taxon>Methanobacteriota</taxon>
        <taxon>Stenosarchaea group</taxon>
        <taxon>Halobacteria</taxon>
        <taxon>Halobacteriales</taxon>
        <taxon>Haloferacaceae</taxon>
        <taxon>Haloferax</taxon>
    </lineage>
</organism>
<dbReference type="RefSeq" id="WP_089776978.1">
    <property type="nucleotide sequence ID" value="NZ_CABLRR010000001.1"/>
</dbReference>
<sequence length="122" mass="12988">MKVLLGIGGSDDSIRALETTVERTAEVGDDLTVAIVENPSVERSREDIETRVTELLGERGVDATVRRLDGDPGSALVDLAENEGFDQLVLGGGETSPMGKIQIGNIAEFVLLNSHVTVTLVR</sequence>
<feature type="domain" description="UspA" evidence="1">
    <location>
        <begin position="2"/>
        <end position="122"/>
    </location>
</feature>
<proteinExistence type="predicted"/>
<dbReference type="Proteomes" id="UP000198902">
    <property type="component" value="Unassembled WGS sequence"/>
</dbReference>
<gene>
    <name evidence="2" type="ORF">BN996_00460</name>
</gene>
<evidence type="ECO:0000259" key="1">
    <source>
        <dbReference type="Pfam" id="PF00582"/>
    </source>
</evidence>
<accession>A0A0D6JM89</accession>
<evidence type="ECO:0000313" key="3">
    <source>
        <dbReference type="Proteomes" id="UP000198902"/>
    </source>
</evidence>
<dbReference type="OrthoDB" id="213488at2157"/>